<organism evidence="5">
    <name type="scientific">Oryza brachyantha</name>
    <name type="common">malo sina</name>
    <dbReference type="NCBI Taxonomy" id="4533"/>
    <lineage>
        <taxon>Eukaryota</taxon>
        <taxon>Viridiplantae</taxon>
        <taxon>Streptophyta</taxon>
        <taxon>Embryophyta</taxon>
        <taxon>Tracheophyta</taxon>
        <taxon>Spermatophyta</taxon>
        <taxon>Magnoliopsida</taxon>
        <taxon>Liliopsida</taxon>
        <taxon>Poales</taxon>
        <taxon>Poaceae</taxon>
        <taxon>BOP clade</taxon>
        <taxon>Oryzoideae</taxon>
        <taxon>Oryzeae</taxon>
        <taxon>Oryzinae</taxon>
        <taxon>Oryza</taxon>
    </lineage>
</organism>
<evidence type="ECO:0000313" key="6">
    <source>
        <dbReference type="Proteomes" id="UP000006038"/>
    </source>
</evidence>
<protein>
    <submittedName>
        <fullName evidence="5">Uncharacterized protein</fullName>
    </submittedName>
</protein>
<dbReference type="PROSITE" id="PS00426">
    <property type="entry name" value="CEREAL_TRYP_AMYL_INH"/>
    <property type="match status" value="1"/>
</dbReference>
<feature type="signal peptide" evidence="4">
    <location>
        <begin position="1"/>
        <end position="24"/>
    </location>
</feature>
<evidence type="ECO:0000256" key="2">
    <source>
        <dbReference type="ARBA" id="ARBA00022525"/>
    </source>
</evidence>
<evidence type="ECO:0000256" key="3">
    <source>
        <dbReference type="SAM" id="MobiDB-lite"/>
    </source>
</evidence>
<reference evidence="5" key="2">
    <citation type="submission" date="2013-04" db="UniProtKB">
        <authorList>
            <consortium name="EnsemblPlants"/>
        </authorList>
    </citation>
    <scope>IDENTIFICATION</scope>
</reference>
<evidence type="ECO:0000313" key="5">
    <source>
        <dbReference type="EnsemblPlants" id="OB07G15420.1"/>
    </source>
</evidence>
<keyword evidence="4" id="KW-0732">Signal</keyword>
<keyword evidence="2" id="KW-0964">Secreted</keyword>
<evidence type="ECO:0000256" key="1">
    <source>
        <dbReference type="ARBA" id="ARBA00004613"/>
    </source>
</evidence>
<keyword evidence="6" id="KW-1185">Reference proteome</keyword>
<accession>J3MJG0</accession>
<dbReference type="AlphaFoldDB" id="J3MJG0"/>
<dbReference type="GO" id="GO:0004867">
    <property type="term" value="F:serine-type endopeptidase inhibitor activity"/>
    <property type="evidence" value="ECO:0007669"/>
    <property type="project" value="InterPro"/>
</dbReference>
<dbReference type="SUPFAM" id="SSF47699">
    <property type="entry name" value="Bifunctional inhibitor/lipid-transfer protein/seed storage 2S albumin"/>
    <property type="match status" value="1"/>
</dbReference>
<dbReference type="PRINTS" id="PR00809">
    <property type="entry name" value="RAGALLERGEN"/>
</dbReference>
<dbReference type="InterPro" id="IPR006105">
    <property type="entry name" value="Allergen/tryp_amyl_inhib_CS"/>
</dbReference>
<comment type="subcellular location">
    <subcellularLocation>
        <location evidence="1">Secreted</location>
    </subcellularLocation>
</comment>
<sequence>MASSSKAVFLALLLAALSATATMAHHHDEGHVVYSPGEHCRPGEGFPEHPLPRCRALAKQQCLGRAAGSSPPWTTGGAGARRCGTCCGACTGSWASPTSGTPRPRCSRAAGGRTSSARRRAPRRSAAWTSPTAPAASATGWAILGINLALHTIYSICIVFSFCRETHIYIW</sequence>
<dbReference type="InterPro" id="IPR002411">
    <property type="entry name" value="Allergen/amylase_inhib_rice"/>
</dbReference>
<evidence type="ECO:0000256" key="4">
    <source>
        <dbReference type="SAM" id="SignalP"/>
    </source>
</evidence>
<dbReference type="Proteomes" id="UP000006038">
    <property type="component" value="Chromosome 7"/>
</dbReference>
<proteinExistence type="predicted"/>
<dbReference type="Gramene" id="OB07G15420.1">
    <property type="protein sequence ID" value="OB07G15420.1"/>
    <property type="gene ID" value="OB07G15420"/>
</dbReference>
<dbReference type="GO" id="GO:0005576">
    <property type="term" value="C:extracellular region"/>
    <property type="evidence" value="ECO:0007669"/>
    <property type="project" value="UniProtKB-SubCell"/>
</dbReference>
<name>J3MJG0_ORYBR</name>
<dbReference type="Gene3D" id="1.10.110.10">
    <property type="entry name" value="Plant lipid-transfer and hydrophobic proteins"/>
    <property type="match status" value="1"/>
</dbReference>
<dbReference type="HOGENOM" id="CLU_1565281_0_0_1"/>
<feature type="region of interest" description="Disordered" evidence="3">
    <location>
        <begin position="95"/>
        <end position="131"/>
    </location>
</feature>
<reference evidence="5" key="1">
    <citation type="journal article" date="2013" name="Nat. Commun.">
        <title>Whole-genome sequencing of Oryza brachyantha reveals mechanisms underlying Oryza genome evolution.</title>
        <authorList>
            <person name="Chen J."/>
            <person name="Huang Q."/>
            <person name="Gao D."/>
            <person name="Wang J."/>
            <person name="Lang Y."/>
            <person name="Liu T."/>
            <person name="Li B."/>
            <person name="Bai Z."/>
            <person name="Luis Goicoechea J."/>
            <person name="Liang C."/>
            <person name="Chen C."/>
            <person name="Zhang W."/>
            <person name="Sun S."/>
            <person name="Liao Y."/>
            <person name="Zhang X."/>
            <person name="Yang L."/>
            <person name="Song C."/>
            <person name="Wang M."/>
            <person name="Shi J."/>
            <person name="Liu G."/>
            <person name="Liu J."/>
            <person name="Zhou H."/>
            <person name="Zhou W."/>
            <person name="Yu Q."/>
            <person name="An N."/>
            <person name="Chen Y."/>
            <person name="Cai Q."/>
            <person name="Wang B."/>
            <person name="Liu B."/>
            <person name="Min J."/>
            <person name="Huang Y."/>
            <person name="Wu H."/>
            <person name="Li Z."/>
            <person name="Zhang Y."/>
            <person name="Yin Y."/>
            <person name="Song W."/>
            <person name="Jiang J."/>
            <person name="Jackson S.A."/>
            <person name="Wing R.A."/>
            <person name="Wang J."/>
            <person name="Chen M."/>
        </authorList>
    </citation>
    <scope>NUCLEOTIDE SEQUENCE [LARGE SCALE GENOMIC DNA]</scope>
    <source>
        <strain evidence="5">cv. IRGC 101232</strain>
    </source>
</reference>
<dbReference type="EnsemblPlants" id="OB07G15420.1">
    <property type="protein sequence ID" value="OB07G15420.1"/>
    <property type="gene ID" value="OB07G15420"/>
</dbReference>
<feature type="chain" id="PRO_5003773969" evidence="4">
    <location>
        <begin position="25"/>
        <end position="171"/>
    </location>
</feature>
<dbReference type="InterPro" id="IPR036312">
    <property type="entry name" value="Bifun_inhib/LTP/seed_sf"/>
</dbReference>